<evidence type="ECO:0000313" key="1">
    <source>
        <dbReference type="EMBL" id="KAH0456596.1"/>
    </source>
</evidence>
<organism evidence="1 2">
    <name type="scientific">Dendrobium chrysotoxum</name>
    <name type="common">Orchid</name>
    <dbReference type="NCBI Taxonomy" id="161865"/>
    <lineage>
        <taxon>Eukaryota</taxon>
        <taxon>Viridiplantae</taxon>
        <taxon>Streptophyta</taxon>
        <taxon>Embryophyta</taxon>
        <taxon>Tracheophyta</taxon>
        <taxon>Spermatophyta</taxon>
        <taxon>Magnoliopsida</taxon>
        <taxon>Liliopsida</taxon>
        <taxon>Asparagales</taxon>
        <taxon>Orchidaceae</taxon>
        <taxon>Epidendroideae</taxon>
        <taxon>Malaxideae</taxon>
        <taxon>Dendrobiinae</taxon>
        <taxon>Dendrobium</taxon>
    </lineage>
</organism>
<evidence type="ECO:0000313" key="2">
    <source>
        <dbReference type="Proteomes" id="UP000775213"/>
    </source>
</evidence>
<proteinExistence type="predicted"/>
<sequence length="123" mass="13865">MLGAIASPETTPLAAGVAGDSCLYPLEPANRTGYCDPSRMPVPELLLDLPKQLSEQRMVKVYHWHNVTLRLRVHYPLLPAAYVHHQMSLRRPFLSFAADDQLRFLEPVLQRSDPPSEPLHSRG</sequence>
<gene>
    <name evidence="1" type="ORF">IEQ34_014503</name>
</gene>
<protein>
    <submittedName>
        <fullName evidence="1">Uncharacterized protein</fullName>
    </submittedName>
</protein>
<dbReference type="EMBL" id="JAGFBR010000013">
    <property type="protein sequence ID" value="KAH0456596.1"/>
    <property type="molecule type" value="Genomic_DNA"/>
</dbReference>
<name>A0AAV7GJH3_DENCH</name>
<dbReference type="Proteomes" id="UP000775213">
    <property type="component" value="Unassembled WGS sequence"/>
</dbReference>
<comment type="caution">
    <text evidence="1">The sequence shown here is derived from an EMBL/GenBank/DDBJ whole genome shotgun (WGS) entry which is preliminary data.</text>
</comment>
<dbReference type="AlphaFoldDB" id="A0AAV7GJH3"/>
<reference evidence="1 2" key="1">
    <citation type="journal article" date="2021" name="Hortic Res">
        <title>Chromosome-scale assembly of the Dendrobium chrysotoxum genome enhances the understanding of orchid evolution.</title>
        <authorList>
            <person name="Zhang Y."/>
            <person name="Zhang G.Q."/>
            <person name="Zhang D."/>
            <person name="Liu X.D."/>
            <person name="Xu X.Y."/>
            <person name="Sun W.H."/>
            <person name="Yu X."/>
            <person name="Zhu X."/>
            <person name="Wang Z.W."/>
            <person name="Zhao X."/>
            <person name="Zhong W.Y."/>
            <person name="Chen H."/>
            <person name="Yin W.L."/>
            <person name="Huang T."/>
            <person name="Niu S.C."/>
            <person name="Liu Z.J."/>
        </authorList>
    </citation>
    <scope>NUCLEOTIDE SEQUENCE [LARGE SCALE GENOMIC DNA]</scope>
    <source>
        <strain evidence="1">Lindl</strain>
    </source>
</reference>
<keyword evidence="2" id="KW-1185">Reference proteome</keyword>
<accession>A0AAV7GJH3</accession>